<sequence>MSTHDSSVPVPDPRLTLGALHPRELRALLTERRDLLALLRHAGPASLTGMVLLTIGAATTMPVIALLVSQVVDRAAHGVSLAELAAPLVGIAVALLVQQLVGALTELVKVAVSRPIDGALRSRLRALAIRPRGIAHLEEPAFQDDAQRAGEIGEGWWVRSAGTAVFSSVVVLGRLLGAVLSAGVLAAHFPVLAVLLFTATLLNRSAQRRQWTYLVTESDRLAGGQRRVDYYDELAAGSAAAKEIRLFGLAGWLIGRRADAHWALRSPYWALRRSILRRQWLTIALSVGCGVAAFLVPGLAAARGELSAGDLMTCLTAAAGIFVVTQTGMESFDIEYGKGALAAVQRLERRYGDAAIAQQRGLPGLPRSGQAPEVRLENVSFTYPTVERPVLSGLNLEIRPGEVLAVVGVNGAGKTTLTKLIAGLYEPGDGRVTVDGRDLTEVDAESWRRRIGTIYQDYVRYPATARDNIAFGAPETADLPDAQLDALVRRSTGASSAVDLLDSLPQGLGTLLWRTGSGGRDLSGGQWQKLAVARTLHATAHGRDLVILDEPTANMDVKAELEFFRSVVEDCRERGVSVVLISHRLSTIRDADRIVVLDGGRITETGNHLELLAADGTYAHLWRLQAARFDETSTTPGHDEDDDSEPAA</sequence>
<dbReference type="RefSeq" id="WP_152769330.1">
    <property type="nucleotide sequence ID" value="NZ_VJZC01000003.1"/>
</dbReference>
<evidence type="ECO:0000259" key="8">
    <source>
        <dbReference type="PROSITE" id="PS50893"/>
    </source>
</evidence>
<dbReference type="InterPro" id="IPR027417">
    <property type="entry name" value="P-loop_NTPase"/>
</dbReference>
<dbReference type="InterPro" id="IPR017871">
    <property type="entry name" value="ABC_transporter-like_CS"/>
</dbReference>
<dbReference type="EMBL" id="VJZC01000003">
    <property type="protein sequence ID" value="MPY55847.1"/>
    <property type="molecule type" value="Genomic_DNA"/>
</dbReference>
<evidence type="ECO:0000256" key="4">
    <source>
        <dbReference type="ARBA" id="ARBA00022840"/>
    </source>
</evidence>
<evidence type="ECO:0000313" key="10">
    <source>
        <dbReference type="Proteomes" id="UP000400924"/>
    </source>
</evidence>
<keyword evidence="2 7" id="KW-0812">Transmembrane</keyword>
<feature type="domain" description="ABC transporter" evidence="8">
    <location>
        <begin position="374"/>
        <end position="624"/>
    </location>
</feature>
<evidence type="ECO:0000256" key="1">
    <source>
        <dbReference type="ARBA" id="ARBA00004651"/>
    </source>
</evidence>
<dbReference type="AlphaFoldDB" id="A0A5N8X913"/>
<evidence type="ECO:0000256" key="2">
    <source>
        <dbReference type="ARBA" id="ARBA00022692"/>
    </source>
</evidence>
<dbReference type="SUPFAM" id="SSF90123">
    <property type="entry name" value="ABC transporter transmembrane region"/>
    <property type="match status" value="1"/>
</dbReference>
<gene>
    <name evidence="9" type="ORF">FNH08_01150</name>
</gene>
<keyword evidence="10" id="KW-1185">Reference proteome</keyword>
<feature type="transmembrane region" description="Helical" evidence="7">
    <location>
        <begin position="45"/>
        <end position="69"/>
    </location>
</feature>
<dbReference type="PANTHER" id="PTHR43394:SF1">
    <property type="entry name" value="ATP-BINDING CASSETTE SUB-FAMILY B MEMBER 10, MITOCHONDRIAL"/>
    <property type="match status" value="1"/>
</dbReference>
<dbReference type="InterPro" id="IPR039421">
    <property type="entry name" value="Type_1_exporter"/>
</dbReference>
<keyword evidence="4 9" id="KW-0067">ATP-binding</keyword>
<keyword evidence="6 7" id="KW-0472">Membrane</keyword>
<evidence type="ECO:0000256" key="5">
    <source>
        <dbReference type="ARBA" id="ARBA00022989"/>
    </source>
</evidence>
<feature type="transmembrane region" description="Helical" evidence="7">
    <location>
        <begin position="280"/>
        <end position="300"/>
    </location>
</feature>
<comment type="caution">
    <text evidence="9">The sequence shown here is derived from an EMBL/GenBank/DDBJ whole genome shotgun (WGS) entry which is preliminary data.</text>
</comment>
<evidence type="ECO:0000256" key="7">
    <source>
        <dbReference type="SAM" id="Phobius"/>
    </source>
</evidence>
<keyword evidence="3" id="KW-0547">Nucleotide-binding</keyword>
<dbReference type="InterPro" id="IPR003593">
    <property type="entry name" value="AAA+_ATPase"/>
</dbReference>
<name>A0A5N8X913_9ACTN</name>
<dbReference type="GO" id="GO:0015421">
    <property type="term" value="F:ABC-type oligopeptide transporter activity"/>
    <property type="evidence" value="ECO:0007669"/>
    <property type="project" value="TreeGrafter"/>
</dbReference>
<dbReference type="Gene3D" id="1.20.1560.10">
    <property type="entry name" value="ABC transporter type 1, transmembrane domain"/>
    <property type="match status" value="1"/>
</dbReference>
<comment type="subcellular location">
    <subcellularLocation>
        <location evidence="1">Cell membrane</location>
        <topology evidence="1">Multi-pass membrane protein</topology>
    </subcellularLocation>
</comment>
<dbReference type="GO" id="GO:0005524">
    <property type="term" value="F:ATP binding"/>
    <property type="evidence" value="ECO:0007669"/>
    <property type="project" value="UniProtKB-KW"/>
</dbReference>
<dbReference type="InterPro" id="IPR036640">
    <property type="entry name" value="ABC1_TM_sf"/>
</dbReference>
<dbReference type="GO" id="GO:0005886">
    <property type="term" value="C:plasma membrane"/>
    <property type="evidence" value="ECO:0007669"/>
    <property type="project" value="UniProtKB-SubCell"/>
</dbReference>
<keyword evidence="5 7" id="KW-1133">Transmembrane helix</keyword>
<evidence type="ECO:0000256" key="6">
    <source>
        <dbReference type="ARBA" id="ARBA00023136"/>
    </source>
</evidence>
<organism evidence="9 10">
    <name type="scientific">Streptomyces spongiae</name>
    <dbReference type="NCBI Taxonomy" id="565072"/>
    <lineage>
        <taxon>Bacteria</taxon>
        <taxon>Bacillati</taxon>
        <taxon>Actinomycetota</taxon>
        <taxon>Actinomycetes</taxon>
        <taxon>Kitasatosporales</taxon>
        <taxon>Streptomycetaceae</taxon>
        <taxon>Streptomyces</taxon>
    </lineage>
</organism>
<dbReference type="GO" id="GO:0016887">
    <property type="term" value="F:ATP hydrolysis activity"/>
    <property type="evidence" value="ECO:0007669"/>
    <property type="project" value="InterPro"/>
</dbReference>
<protein>
    <submittedName>
        <fullName evidence="9">ABC transporter ATP-binding protein</fullName>
    </submittedName>
</protein>
<dbReference type="Proteomes" id="UP000400924">
    <property type="component" value="Unassembled WGS sequence"/>
</dbReference>
<evidence type="ECO:0000313" key="9">
    <source>
        <dbReference type="EMBL" id="MPY55847.1"/>
    </source>
</evidence>
<feature type="transmembrane region" description="Helical" evidence="7">
    <location>
        <begin position="175"/>
        <end position="202"/>
    </location>
</feature>
<dbReference type="PROSITE" id="PS50893">
    <property type="entry name" value="ABC_TRANSPORTER_2"/>
    <property type="match status" value="1"/>
</dbReference>
<dbReference type="SUPFAM" id="SSF52540">
    <property type="entry name" value="P-loop containing nucleoside triphosphate hydrolases"/>
    <property type="match status" value="1"/>
</dbReference>
<feature type="transmembrane region" description="Helical" evidence="7">
    <location>
        <begin position="81"/>
        <end position="101"/>
    </location>
</feature>
<dbReference type="Gene3D" id="3.40.50.300">
    <property type="entry name" value="P-loop containing nucleotide triphosphate hydrolases"/>
    <property type="match status" value="1"/>
</dbReference>
<dbReference type="PROSITE" id="PS00211">
    <property type="entry name" value="ABC_TRANSPORTER_1"/>
    <property type="match status" value="1"/>
</dbReference>
<dbReference type="PANTHER" id="PTHR43394">
    <property type="entry name" value="ATP-DEPENDENT PERMEASE MDL1, MITOCHONDRIAL"/>
    <property type="match status" value="1"/>
</dbReference>
<dbReference type="InterPro" id="IPR003439">
    <property type="entry name" value="ABC_transporter-like_ATP-bd"/>
</dbReference>
<dbReference type="Pfam" id="PF00005">
    <property type="entry name" value="ABC_tran"/>
    <property type="match status" value="1"/>
</dbReference>
<dbReference type="OrthoDB" id="9806127at2"/>
<proteinExistence type="predicted"/>
<reference evidence="9 10" key="1">
    <citation type="submission" date="2019-07" db="EMBL/GenBank/DDBJ databases">
        <title>New species of Amycolatopsis and Streptomyces.</title>
        <authorList>
            <person name="Duangmal K."/>
            <person name="Teo W.F.A."/>
            <person name="Lipun K."/>
        </authorList>
    </citation>
    <scope>NUCLEOTIDE SEQUENCE [LARGE SCALE GENOMIC DNA]</scope>
    <source>
        <strain evidence="9 10">NBRC 106415</strain>
    </source>
</reference>
<accession>A0A5N8X913</accession>
<evidence type="ECO:0000256" key="3">
    <source>
        <dbReference type="ARBA" id="ARBA00022741"/>
    </source>
</evidence>
<dbReference type="SMART" id="SM00382">
    <property type="entry name" value="AAA"/>
    <property type="match status" value="1"/>
</dbReference>